<dbReference type="InterPro" id="IPR035683">
    <property type="entry name" value="SMO_7TM"/>
</dbReference>
<keyword evidence="13" id="KW-0325">Glycoprotein</keyword>
<evidence type="ECO:0000256" key="14">
    <source>
        <dbReference type="ARBA" id="ARBA00023224"/>
    </source>
</evidence>
<evidence type="ECO:0000256" key="13">
    <source>
        <dbReference type="ARBA" id="ARBA00023180"/>
    </source>
</evidence>
<protein>
    <recommendedName>
        <fullName evidence="16">Protein smoothened</fullName>
    </recommendedName>
</protein>
<keyword evidence="12" id="KW-0675">Receptor</keyword>
<feature type="transmembrane region" description="Helical" evidence="19">
    <location>
        <begin position="454"/>
        <end position="478"/>
    </location>
</feature>
<evidence type="ECO:0000256" key="10">
    <source>
        <dbReference type="ARBA" id="ARBA00023136"/>
    </source>
</evidence>
<evidence type="ECO:0000256" key="3">
    <source>
        <dbReference type="ARBA" id="ARBA00008077"/>
    </source>
</evidence>
<keyword evidence="24" id="KW-1185">Reference proteome</keyword>
<evidence type="ECO:0000256" key="15">
    <source>
        <dbReference type="ARBA" id="ARBA00023273"/>
    </source>
</evidence>
<keyword evidence="11" id="KW-1015">Disulfide bond</keyword>
<dbReference type="GO" id="GO:0005929">
    <property type="term" value="C:cilium"/>
    <property type="evidence" value="ECO:0007669"/>
    <property type="project" value="UniProtKB-SubCell"/>
</dbReference>
<name>A0A8I6R6N4_CIMLE</name>
<feature type="transmembrane region" description="Helical" evidence="19">
    <location>
        <begin position="320"/>
        <end position="344"/>
    </location>
</feature>
<dbReference type="PANTHER" id="PTHR11309">
    <property type="entry name" value="FRIZZLED"/>
    <property type="match status" value="1"/>
</dbReference>
<proteinExistence type="inferred from homology"/>
<evidence type="ECO:0000256" key="9">
    <source>
        <dbReference type="ARBA" id="ARBA00023040"/>
    </source>
</evidence>
<evidence type="ECO:0000256" key="11">
    <source>
        <dbReference type="ARBA" id="ARBA00023157"/>
    </source>
</evidence>
<evidence type="ECO:0000256" key="5">
    <source>
        <dbReference type="ARBA" id="ARBA00022475"/>
    </source>
</evidence>
<dbReference type="PROSITE" id="PS50261">
    <property type="entry name" value="G_PROTEIN_RECEP_F2_4"/>
    <property type="match status" value="1"/>
</dbReference>
<keyword evidence="9" id="KW-0297">G-protein coupled receptor</keyword>
<dbReference type="GO" id="GO:0005113">
    <property type="term" value="F:patched binding"/>
    <property type="evidence" value="ECO:0007669"/>
    <property type="project" value="TreeGrafter"/>
</dbReference>
<keyword evidence="14" id="KW-0807">Transducer</keyword>
<dbReference type="OrthoDB" id="10064659at2759"/>
<feature type="region of interest" description="Disordered" evidence="18">
    <location>
        <begin position="687"/>
        <end position="730"/>
    </location>
</feature>
<dbReference type="RefSeq" id="XP_014239427.1">
    <property type="nucleotide sequence ID" value="XM_014383941.2"/>
</dbReference>
<dbReference type="SMART" id="SM00063">
    <property type="entry name" value="FRI"/>
    <property type="match status" value="1"/>
</dbReference>
<evidence type="ECO:0000256" key="18">
    <source>
        <dbReference type="SAM" id="MobiDB-lite"/>
    </source>
</evidence>
<evidence type="ECO:0000256" key="12">
    <source>
        <dbReference type="ARBA" id="ARBA00023170"/>
    </source>
</evidence>
<evidence type="ECO:0000256" key="16">
    <source>
        <dbReference type="ARBA" id="ARBA00035037"/>
    </source>
</evidence>
<dbReference type="Pfam" id="PF01534">
    <property type="entry name" value="Frizzled"/>
    <property type="match status" value="1"/>
</dbReference>
<dbReference type="GO" id="GO:0007224">
    <property type="term" value="P:smoothened signaling pathway"/>
    <property type="evidence" value="ECO:0007669"/>
    <property type="project" value="TreeGrafter"/>
</dbReference>
<dbReference type="Gene3D" id="1.10.2000.10">
    <property type="entry name" value="Frizzled cysteine-rich domain"/>
    <property type="match status" value="1"/>
</dbReference>
<evidence type="ECO:0000259" key="22">
    <source>
        <dbReference type="PROSITE" id="PS50261"/>
    </source>
</evidence>
<dbReference type="CDD" id="cd15030">
    <property type="entry name" value="7tmF_SMO_homolog"/>
    <property type="match status" value="1"/>
</dbReference>
<keyword evidence="7 20" id="KW-0732">Signal</keyword>
<feature type="compositionally biased region" description="Polar residues" evidence="18">
    <location>
        <begin position="833"/>
        <end position="843"/>
    </location>
</feature>
<dbReference type="PROSITE" id="PS50038">
    <property type="entry name" value="FZ"/>
    <property type="match status" value="1"/>
</dbReference>
<dbReference type="FunFam" id="1.20.1070.10:FF:000068">
    <property type="entry name" value="Smoothened, frizzled class receptor"/>
    <property type="match status" value="1"/>
</dbReference>
<dbReference type="AlphaFoldDB" id="A0A8I6R6N4"/>
<dbReference type="SUPFAM" id="SSF63501">
    <property type="entry name" value="Frizzled cysteine-rich domain"/>
    <property type="match status" value="1"/>
</dbReference>
<dbReference type="GO" id="GO:0007389">
    <property type="term" value="P:pattern specification process"/>
    <property type="evidence" value="ECO:0007669"/>
    <property type="project" value="TreeGrafter"/>
</dbReference>
<feature type="signal peptide" evidence="20">
    <location>
        <begin position="1"/>
        <end position="17"/>
    </location>
</feature>
<feature type="chain" id="PRO_5035167557" description="Protein smoothened" evidence="20">
    <location>
        <begin position="18"/>
        <end position="843"/>
    </location>
</feature>
<evidence type="ECO:0000256" key="2">
    <source>
        <dbReference type="ARBA" id="ARBA00004651"/>
    </source>
</evidence>
<dbReference type="EnsemblMetazoa" id="XM_014383941.2">
    <property type="protein sequence ID" value="XP_014239427.1"/>
    <property type="gene ID" value="LOC106660906"/>
</dbReference>
<dbReference type="GO" id="GO:0071679">
    <property type="term" value="P:commissural neuron axon guidance"/>
    <property type="evidence" value="ECO:0007669"/>
    <property type="project" value="TreeGrafter"/>
</dbReference>
<dbReference type="SMART" id="SM01330">
    <property type="entry name" value="Frizzled"/>
    <property type="match status" value="1"/>
</dbReference>
<dbReference type="Gene3D" id="1.20.1070.10">
    <property type="entry name" value="Rhodopsin 7-helix transmembrane proteins"/>
    <property type="match status" value="1"/>
</dbReference>
<dbReference type="InterPro" id="IPR036790">
    <property type="entry name" value="Frizzled_dom_sf"/>
</dbReference>
<reference evidence="23" key="1">
    <citation type="submission" date="2022-01" db="UniProtKB">
        <authorList>
            <consortium name="EnsemblMetazoa"/>
        </authorList>
    </citation>
    <scope>IDENTIFICATION</scope>
</reference>
<evidence type="ECO:0000256" key="19">
    <source>
        <dbReference type="SAM" id="Phobius"/>
    </source>
</evidence>
<evidence type="ECO:0000256" key="20">
    <source>
        <dbReference type="SAM" id="SignalP"/>
    </source>
</evidence>
<organism evidence="23 24">
    <name type="scientific">Cimex lectularius</name>
    <name type="common">Bed bug</name>
    <name type="synonym">Acanthia lectularia</name>
    <dbReference type="NCBI Taxonomy" id="79782"/>
    <lineage>
        <taxon>Eukaryota</taxon>
        <taxon>Metazoa</taxon>
        <taxon>Ecdysozoa</taxon>
        <taxon>Arthropoda</taxon>
        <taxon>Hexapoda</taxon>
        <taxon>Insecta</taxon>
        <taxon>Pterygota</taxon>
        <taxon>Neoptera</taxon>
        <taxon>Paraneoptera</taxon>
        <taxon>Hemiptera</taxon>
        <taxon>Heteroptera</taxon>
        <taxon>Panheteroptera</taxon>
        <taxon>Cimicomorpha</taxon>
        <taxon>Cimicidae</taxon>
        <taxon>Cimex</taxon>
    </lineage>
</organism>
<keyword evidence="10 19" id="KW-0472">Membrane</keyword>
<feature type="domain" description="FZ" evidence="21">
    <location>
        <begin position="68"/>
        <end position="201"/>
    </location>
</feature>
<feature type="transmembrane region" description="Helical" evidence="19">
    <location>
        <begin position="364"/>
        <end position="384"/>
    </location>
</feature>
<dbReference type="KEGG" id="clec:106660906"/>
<evidence type="ECO:0000256" key="8">
    <source>
        <dbReference type="ARBA" id="ARBA00022989"/>
    </source>
</evidence>
<dbReference type="Proteomes" id="UP000494040">
    <property type="component" value="Unassembled WGS sequence"/>
</dbReference>
<dbReference type="GO" id="GO:0009888">
    <property type="term" value="P:tissue development"/>
    <property type="evidence" value="ECO:0007669"/>
    <property type="project" value="UniProtKB-ARBA"/>
</dbReference>
<dbReference type="GO" id="GO:0004930">
    <property type="term" value="F:G protein-coupled receptor activity"/>
    <property type="evidence" value="ECO:0007669"/>
    <property type="project" value="UniProtKB-KW"/>
</dbReference>
<dbReference type="Pfam" id="PF01392">
    <property type="entry name" value="Fz"/>
    <property type="match status" value="1"/>
</dbReference>
<evidence type="ECO:0000256" key="7">
    <source>
        <dbReference type="ARBA" id="ARBA00022729"/>
    </source>
</evidence>
<sequence>MTPALLIFIFCVGLSFCVQDRTSFAVQDRTKVNGSRKLKETLDLPERTLFGLNRFHPPLVEGKVSYCTRPAKCEELNYTTCMGAKLPYTKTTLELVDGLSSQEQAQEQLEEWKRLVQHIPKCWQVIQSFLCSIYMPKCDNGEVFLPSLEMCNATLGPCRILATYQPWPSIFRCDNQTRYPTRCKNDVRELKYNTPGKCMEPLVQTDLSAWYYDGVEGCGIQCDDPMFTNHQRDQIHKMVAWAATICALNNLFAVLTFMIDWKFANKYPALAIFYINLCFLIVCMGWLAQFLPGGREDIVCRKDGTLRIAEPSAGENLSCVVVYVMVYYFLMAGIVWFVILTYAWNLSLQALGKIQERMDKKGAYFHMVAWSLPLVLTITTMALGEIDGDSVTGICFVGTVNDEYRAGFLLLPVAAALTIGTYFLAKGLFTLIRLKVDSEEIISQRASAKIRETILRVGIFSVLVITFGATTFICHIYEFRNGSQWTKSFRTYILCRLGVGELGSEGECRMSSRPSLAMLQLHILSLFVTGILMSSWVWTQTTLNTWTHFIAKLFNRDIENRAQRQTKPLKHKLIAQAYSKRKDLEEGGRLSLTFGVSREDPVGLGFELYSGGSGSVRSSWAAALPKFVTRRGAFVPNTNSNSSVRRNSIDSQISYSVRRVSVESRRHSVDSAVSVKVSEVTQTLVKKVSTPLHKHRIHRGGRASRKYSKSKGRKTSGRHNRNSASASSNDSNLAIQQLMLNLALADSGGAGPSSQPNLRALGFNGISKPKLGRRKANAGLENINNLALLADKLSPWNKQSSSSSSSSSRTTGKSSQHDIQLDILRDIDPDLENVQSTSNTRGE</sequence>
<dbReference type="GO" id="GO:0005886">
    <property type="term" value="C:plasma membrane"/>
    <property type="evidence" value="ECO:0007669"/>
    <property type="project" value="UniProtKB-SubCell"/>
</dbReference>
<feature type="transmembrane region" description="Helical" evidence="19">
    <location>
        <begin position="404"/>
        <end position="425"/>
    </location>
</feature>
<dbReference type="GO" id="GO:0007417">
    <property type="term" value="P:central nervous system development"/>
    <property type="evidence" value="ECO:0007669"/>
    <property type="project" value="TreeGrafter"/>
</dbReference>
<evidence type="ECO:0000256" key="6">
    <source>
        <dbReference type="ARBA" id="ARBA00022692"/>
    </source>
</evidence>
<dbReference type="InterPro" id="IPR017981">
    <property type="entry name" value="GPCR_2-like_7TM"/>
</dbReference>
<evidence type="ECO:0000313" key="23">
    <source>
        <dbReference type="EnsemblMetazoa" id="XP_014239427.1"/>
    </source>
</evidence>
<keyword evidence="8 19" id="KW-1133">Transmembrane helix</keyword>
<feature type="transmembrane region" description="Helical" evidence="19">
    <location>
        <begin position="238"/>
        <end position="259"/>
    </location>
</feature>
<feature type="transmembrane region" description="Helical" evidence="19">
    <location>
        <begin position="519"/>
        <end position="538"/>
    </location>
</feature>
<dbReference type="InterPro" id="IPR015526">
    <property type="entry name" value="Frizzled/SFRP"/>
</dbReference>
<dbReference type="PANTHER" id="PTHR11309:SF35">
    <property type="entry name" value="PROTEIN SMOOTHENED"/>
    <property type="match status" value="1"/>
</dbReference>
<evidence type="ECO:0000256" key="17">
    <source>
        <dbReference type="PROSITE-ProRule" id="PRU00090"/>
    </source>
</evidence>
<evidence type="ECO:0000313" key="24">
    <source>
        <dbReference type="Proteomes" id="UP000494040"/>
    </source>
</evidence>
<evidence type="ECO:0000256" key="4">
    <source>
        <dbReference type="ARBA" id="ARBA00022473"/>
    </source>
</evidence>
<feature type="compositionally biased region" description="Basic and acidic residues" evidence="18">
    <location>
        <begin position="815"/>
        <end position="828"/>
    </location>
</feature>
<dbReference type="InterPro" id="IPR000539">
    <property type="entry name" value="Frizzled/Smoothened_7TM"/>
</dbReference>
<comment type="caution">
    <text evidence="17">Lacks conserved residue(s) required for the propagation of feature annotation.</text>
</comment>
<comment type="similarity">
    <text evidence="3">Belongs to the G-protein coupled receptor Fz/Smo family.</text>
</comment>
<keyword evidence="5" id="KW-1003">Cell membrane</keyword>
<dbReference type="PRINTS" id="PR00489">
    <property type="entry name" value="FRIZZLED"/>
</dbReference>
<dbReference type="InterPro" id="IPR020067">
    <property type="entry name" value="Frizzled_dom"/>
</dbReference>
<comment type="subcellular location">
    <subcellularLocation>
        <location evidence="2">Cell membrane</location>
        <topology evidence="2">Multi-pass membrane protein</topology>
    </subcellularLocation>
    <subcellularLocation>
        <location evidence="1">Cell projection</location>
        <location evidence="1">Cilium</location>
    </subcellularLocation>
</comment>
<feature type="compositionally biased region" description="Basic residues" evidence="18">
    <location>
        <begin position="692"/>
        <end position="721"/>
    </location>
</feature>
<keyword evidence="6 19" id="KW-0812">Transmembrane</keyword>
<accession>A0A8I6R6N4</accession>
<feature type="region of interest" description="Disordered" evidence="18">
    <location>
        <begin position="795"/>
        <end position="843"/>
    </location>
</feature>
<feature type="transmembrane region" description="Helical" evidence="19">
    <location>
        <begin position="271"/>
        <end position="288"/>
    </location>
</feature>
<feature type="domain" description="G-protein coupled receptors family 2 profile 2" evidence="22">
    <location>
        <begin position="236"/>
        <end position="465"/>
    </location>
</feature>
<dbReference type="GeneID" id="106660906"/>
<dbReference type="CTD" id="6608"/>
<keyword evidence="15" id="KW-0966">Cell projection</keyword>
<dbReference type="OMA" id="HCEPLRY"/>
<evidence type="ECO:0000259" key="21">
    <source>
        <dbReference type="PROSITE" id="PS50038"/>
    </source>
</evidence>
<keyword evidence="4" id="KW-0217">Developmental protein</keyword>
<evidence type="ECO:0000256" key="1">
    <source>
        <dbReference type="ARBA" id="ARBA00004138"/>
    </source>
</evidence>
<dbReference type="GO" id="GO:0030425">
    <property type="term" value="C:dendrite"/>
    <property type="evidence" value="ECO:0007669"/>
    <property type="project" value="TreeGrafter"/>
</dbReference>